<proteinExistence type="predicted"/>
<dbReference type="EMBL" id="CP031389">
    <property type="protein sequence ID" value="QPH09601.1"/>
    <property type="molecule type" value="Genomic_DNA"/>
</dbReference>
<evidence type="ECO:0000313" key="2">
    <source>
        <dbReference type="EMBL" id="QPH09601.1"/>
    </source>
</evidence>
<evidence type="ECO:0000259" key="1">
    <source>
        <dbReference type="Pfam" id="PF00149"/>
    </source>
</evidence>
<dbReference type="Proteomes" id="UP000594364">
    <property type="component" value="Chromosome 5"/>
</dbReference>
<evidence type="ECO:0000313" key="3">
    <source>
        <dbReference type="Proteomes" id="UP000594364"/>
    </source>
</evidence>
<dbReference type="Gene3D" id="3.60.21.10">
    <property type="match status" value="1"/>
</dbReference>
<feature type="domain" description="Calcineurin-like phosphoesterase" evidence="1">
    <location>
        <begin position="69"/>
        <end position="162"/>
    </location>
</feature>
<dbReference type="SUPFAM" id="SSF56300">
    <property type="entry name" value="Metallo-dependent phosphatases"/>
    <property type="match status" value="1"/>
</dbReference>
<protein>
    <recommendedName>
        <fullName evidence="1">Calcineurin-like phosphoesterase domain-containing protein</fullName>
    </recommendedName>
</protein>
<dbReference type="OrthoDB" id="550558at2759"/>
<dbReference type="AlphaFoldDB" id="A0A7S9PX51"/>
<dbReference type="GO" id="GO:0016787">
    <property type="term" value="F:hydrolase activity"/>
    <property type="evidence" value="ECO:0007669"/>
    <property type="project" value="InterPro"/>
</dbReference>
<accession>A0A7S9PX51</accession>
<dbReference type="InterPro" id="IPR004843">
    <property type="entry name" value="Calcineurin-like_PHP"/>
</dbReference>
<keyword evidence="3" id="KW-1185">Reference proteome</keyword>
<dbReference type="PANTHER" id="PTHR37844">
    <property type="entry name" value="SER/THR PROTEIN PHOSPHATASE SUPERFAMILY (AFU_ORTHOLOGUE AFUA_1G14840)"/>
    <property type="match status" value="1"/>
</dbReference>
<organism evidence="2 3">
    <name type="scientific">Epichloe festucae (strain Fl1)</name>
    <dbReference type="NCBI Taxonomy" id="877507"/>
    <lineage>
        <taxon>Eukaryota</taxon>
        <taxon>Fungi</taxon>
        <taxon>Dikarya</taxon>
        <taxon>Ascomycota</taxon>
        <taxon>Pezizomycotina</taxon>
        <taxon>Sordariomycetes</taxon>
        <taxon>Hypocreomycetidae</taxon>
        <taxon>Hypocreales</taxon>
        <taxon>Clavicipitaceae</taxon>
        <taxon>Epichloe</taxon>
    </lineage>
</organism>
<sequence length="210" mass="23424">MRAASRQPIPPTRTWPASPVHHLCISKLANSIHPLPFLRVRRTCFFVGISDGSLTTTPILSFSNHKHLVESKINDFKKIQGWTSGKHNDVHAKEAAWLHDQVVQAAREKRRILVATHHAPCVDGTSKPSDSSNPWTSAFATDLLDQPGWDHVRLWVFGHTHYSTDMLRNGIRLVANQRGYVLPGSSTENPAGKTTRKKTLDFDAGKVVTL</sequence>
<reference evidence="2 3" key="1">
    <citation type="journal article" date="2018" name="PLoS Genet.">
        <title>Repeat elements organise 3D genome structure and mediate transcription in the filamentous fungus Epichloe festucae.</title>
        <authorList>
            <person name="Winter D.J."/>
            <person name="Ganley A.R.D."/>
            <person name="Young C.A."/>
            <person name="Liachko I."/>
            <person name="Schardl C.L."/>
            <person name="Dupont P.Y."/>
            <person name="Berry D."/>
            <person name="Ram A."/>
            <person name="Scott B."/>
            <person name="Cox M.P."/>
        </authorList>
    </citation>
    <scope>NUCLEOTIDE SEQUENCE [LARGE SCALE GENOMIC DNA]</scope>
    <source>
        <strain evidence="2 3">Fl1</strain>
    </source>
</reference>
<dbReference type="Pfam" id="PF00149">
    <property type="entry name" value="Metallophos"/>
    <property type="match status" value="1"/>
</dbReference>
<dbReference type="PANTHER" id="PTHR37844:SF2">
    <property type="entry name" value="SER_THR PROTEIN PHOSPHATASE SUPERFAMILY (AFU_ORTHOLOGUE AFUA_1G14840)"/>
    <property type="match status" value="1"/>
</dbReference>
<name>A0A7S9PX51_EPIFF</name>
<gene>
    <name evidence="2" type="ORF">C2857_000493</name>
</gene>
<dbReference type="InterPro" id="IPR029052">
    <property type="entry name" value="Metallo-depent_PP-like"/>
</dbReference>